<organism evidence="1 2">
    <name type="scientific">Rhizophagus irregularis</name>
    <dbReference type="NCBI Taxonomy" id="588596"/>
    <lineage>
        <taxon>Eukaryota</taxon>
        <taxon>Fungi</taxon>
        <taxon>Fungi incertae sedis</taxon>
        <taxon>Mucoromycota</taxon>
        <taxon>Glomeromycotina</taxon>
        <taxon>Glomeromycetes</taxon>
        <taxon>Glomerales</taxon>
        <taxon>Glomeraceae</taxon>
        <taxon>Rhizophagus</taxon>
    </lineage>
</organism>
<sequence length="139" mass="16416">MSLKRILTPKTSVYLLCVGKCFAKGSRVLMYDVHNVPGYPNVGEKPRLAISDYIWEIPIKDFLAASNEVQRSCLMPKLSLNLSKEYFALFFQTIEQCNKMLNWRCMKELHKTIVDDSEWKFFYDIENRFAGYLDTRYYD</sequence>
<reference evidence="1 2" key="2">
    <citation type="submission" date="2017-09" db="EMBL/GenBank/DDBJ databases">
        <title>Extensive intraspecific genome diversity in a model arbuscular mycorrhizal fungus.</title>
        <authorList>
            <person name="Chen E.C."/>
            <person name="Morin E."/>
            <person name="Beaudet D."/>
            <person name="Noel J."/>
            <person name="Ndikumana S."/>
            <person name="Charron P."/>
            <person name="St-Onge C."/>
            <person name="Giorgi J."/>
            <person name="Grigoriev I.V."/>
            <person name="Roux C."/>
            <person name="Martin F.M."/>
            <person name="Corradi N."/>
        </authorList>
    </citation>
    <scope>NUCLEOTIDE SEQUENCE [LARGE SCALE GENOMIC DNA]</scope>
    <source>
        <strain evidence="1 2">A5</strain>
    </source>
</reference>
<protein>
    <submittedName>
        <fullName evidence="1">Uncharacterized protein</fullName>
    </submittedName>
</protein>
<reference evidence="1 2" key="1">
    <citation type="submission" date="2016-04" db="EMBL/GenBank/DDBJ databases">
        <title>Genome analyses suggest a sexual origin of heterokaryosis in a supposedly ancient asexual fungus.</title>
        <authorList>
            <person name="Ropars J."/>
            <person name="Sedzielewska K."/>
            <person name="Noel J."/>
            <person name="Charron P."/>
            <person name="Farinelli L."/>
            <person name="Marton T."/>
            <person name="Kruger M."/>
            <person name="Pelin A."/>
            <person name="Brachmann A."/>
            <person name="Corradi N."/>
        </authorList>
    </citation>
    <scope>NUCLEOTIDE SEQUENCE [LARGE SCALE GENOMIC DNA]</scope>
    <source>
        <strain evidence="1 2">A5</strain>
    </source>
</reference>
<dbReference type="AlphaFoldDB" id="A0A2N0NTH8"/>
<dbReference type="Proteomes" id="UP000232722">
    <property type="component" value="Unassembled WGS sequence"/>
</dbReference>
<proteinExistence type="predicted"/>
<name>A0A2N0NTH8_9GLOM</name>
<evidence type="ECO:0000313" key="2">
    <source>
        <dbReference type="Proteomes" id="UP000232722"/>
    </source>
</evidence>
<gene>
    <name evidence="1" type="ORF">RhiirA5_432357</name>
</gene>
<dbReference type="EMBL" id="LLXJ01002940">
    <property type="protein sequence ID" value="PKB97878.1"/>
    <property type="molecule type" value="Genomic_DNA"/>
</dbReference>
<dbReference type="VEuPathDB" id="FungiDB:FUN_005103"/>
<dbReference type="VEuPathDB" id="FungiDB:RhiirA1_463913"/>
<comment type="caution">
    <text evidence="1">The sequence shown here is derived from an EMBL/GenBank/DDBJ whole genome shotgun (WGS) entry which is preliminary data.</text>
</comment>
<accession>A0A2N0NTH8</accession>
<evidence type="ECO:0000313" key="1">
    <source>
        <dbReference type="EMBL" id="PKB97878.1"/>
    </source>
</evidence>